<dbReference type="OrthoDB" id="9918774at2"/>
<name>A0A506PB19_9FLAO</name>
<dbReference type="Proteomes" id="UP000317332">
    <property type="component" value="Unassembled WGS sequence"/>
</dbReference>
<gene>
    <name evidence="1" type="ORF">FJ651_15355</name>
</gene>
<evidence type="ECO:0000313" key="1">
    <source>
        <dbReference type="EMBL" id="TPV31161.1"/>
    </source>
</evidence>
<keyword evidence="2" id="KW-1185">Reference proteome</keyword>
<accession>A0A506PB19</accession>
<comment type="caution">
    <text evidence="1">The sequence shown here is derived from an EMBL/GenBank/DDBJ whole genome shotgun (WGS) entry which is preliminary data.</text>
</comment>
<dbReference type="AlphaFoldDB" id="A0A506PB19"/>
<sequence>MTNGIPKDENGMEFEVVYCLENDKKISSELKNDSDLRYFLIILQKTKDDLENGILNVQNEWKSFSDLSLEFEFITDYKNKMTKNFRELLNECDHETVIFKSQVVGFNNKSMAELKEARKLILRVATKSKWNFWN</sequence>
<evidence type="ECO:0000313" key="2">
    <source>
        <dbReference type="Proteomes" id="UP000317332"/>
    </source>
</evidence>
<organism evidence="1 2">
    <name type="scientific">Paucihalobacter ruber</name>
    <dbReference type="NCBI Taxonomy" id="2567861"/>
    <lineage>
        <taxon>Bacteria</taxon>
        <taxon>Pseudomonadati</taxon>
        <taxon>Bacteroidota</taxon>
        <taxon>Flavobacteriia</taxon>
        <taxon>Flavobacteriales</taxon>
        <taxon>Flavobacteriaceae</taxon>
        <taxon>Paucihalobacter</taxon>
    </lineage>
</organism>
<proteinExistence type="predicted"/>
<reference evidence="1 2" key="1">
    <citation type="submission" date="2019-06" db="EMBL/GenBank/DDBJ databases">
        <title>Flavobacteriaceae Paucihalobacterium erythroidium CWB-1, complete genome.</title>
        <authorList>
            <person name="Wu S."/>
        </authorList>
    </citation>
    <scope>NUCLEOTIDE SEQUENCE [LARGE SCALE GENOMIC DNA]</scope>
    <source>
        <strain evidence="1 2">CWB-1</strain>
    </source>
</reference>
<dbReference type="EMBL" id="VHIQ01000010">
    <property type="protein sequence ID" value="TPV31161.1"/>
    <property type="molecule type" value="Genomic_DNA"/>
</dbReference>
<protein>
    <submittedName>
        <fullName evidence="1">Uncharacterized protein</fullName>
    </submittedName>
</protein>